<keyword evidence="2" id="KW-0503">Monooxygenase</keyword>
<dbReference type="PANTHER" id="PTHR30137:SF8">
    <property type="entry name" value="BLR5498 PROTEIN"/>
    <property type="match status" value="1"/>
</dbReference>
<evidence type="ECO:0000259" key="3">
    <source>
        <dbReference type="Pfam" id="PF00296"/>
    </source>
</evidence>
<proteinExistence type="predicted"/>
<keyword evidence="1" id="KW-0560">Oxidoreductase</keyword>
<dbReference type="RefSeq" id="WP_224262170.1">
    <property type="nucleotide sequence ID" value="NZ_CP089407.1"/>
</dbReference>
<dbReference type="Gene3D" id="3.20.20.30">
    <property type="entry name" value="Luciferase-like domain"/>
    <property type="match status" value="1"/>
</dbReference>
<reference evidence="4" key="2">
    <citation type="submission" date="2024-01" db="EMBL/GenBank/DDBJ databases">
        <authorList>
            <person name="Macesic N."/>
        </authorList>
    </citation>
    <scope>NUCLEOTIDE SEQUENCE</scope>
    <source>
        <strain evidence="4">CPO078</strain>
    </source>
</reference>
<organism evidence="4 5">
    <name type="scientific">Klebsiella michiganensis</name>
    <dbReference type="NCBI Taxonomy" id="1134687"/>
    <lineage>
        <taxon>Bacteria</taxon>
        <taxon>Pseudomonadati</taxon>
        <taxon>Pseudomonadota</taxon>
        <taxon>Gammaproteobacteria</taxon>
        <taxon>Enterobacterales</taxon>
        <taxon>Enterobacteriaceae</taxon>
        <taxon>Klebsiella/Raoultella group</taxon>
        <taxon>Klebsiella</taxon>
    </lineage>
</organism>
<dbReference type="EMBL" id="JARTTH020000001">
    <property type="protein sequence ID" value="MEC6051685.1"/>
    <property type="molecule type" value="Genomic_DNA"/>
</dbReference>
<sequence length="356" mass="38349">MEIGINSFASLLPERNNGRIPNPAERLAALLEEITLADEAGIDVFGVGEHHRTDFADSSPAVILAAAAARTKKIRLTSAVSVLSTVDPVRLFQDFSTLDLLSQGRAEITVGRGSFAEAYSLFGHSRDDYDALFTEKLGLLQQLVRETHITWSGRYRPALTGQGVYPRPMQNPLPVWVGVGGTPHSFIRAGAAGLPLMVALIGGRPDRFRPLIDLYRQAGIRAGYHREQLRVGLHVTGFVADSAKAAKDAFYPGWLHAFTQVGKERGWGPVTREQFDASCSPDGAYLVGDPPTVIAKAQAISTSLGGIDRLSFQMSAATAGSEAMGHSIKLIGHEVAAALREKKAHSQNCILKENLS</sequence>
<gene>
    <name evidence="4" type="ORF">QAB24_014390</name>
</gene>
<dbReference type="InterPro" id="IPR050766">
    <property type="entry name" value="Bact_Lucif_Oxidored"/>
</dbReference>
<dbReference type="InterPro" id="IPR011251">
    <property type="entry name" value="Luciferase-like_dom"/>
</dbReference>
<evidence type="ECO:0000313" key="4">
    <source>
        <dbReference type="EMBL" id="MEC6051685.1"/>
    </source>
</evidence>
<evidence type="ECO:0000256" key="2">
    <source>
        <dbReference type="ARBA" id="ARBA00023033"/>
    </source>
</evidence>
<dbReference type="CDD" id="cd00347">
    <property type="entry name" value="Flavin_utilizing_monoxygenases"/>
    <property type="match status" value="1"/>
</dbReference>
<dbReference type="AlphaFoldDB" id="A0AB35WBM1"/>
<evidence type="ECO:0000256" key="1">
    <source>
        <dbReference type="ARBA" id="ARBA00023002"/>
    </source>
</evidence>
<dbReference type="GO" id="GO:0004497">
    <property type="term" value="F:monooxygenase activity"/>
    <property type="evidence" value="ECO:0007669"/>
    <property type="project" value="UniProtKB-KW"/>
</dbReference>
<dbReference type="Proteomes" id="UP001175817">
    <property type="component" value="Unassembled WGS sequence"/>
</dbReference>
<accession>A0AB35WBM1</accession>
<protein>
    <submittedName>
        <fullName evidence="4">LLM class flavin-dependent oxidoreductase</fullName>
    </submittedName>
</protein>
<dbReference type="PANTHER" id="PTHR30137">
    <property type="entry name" value="LUCIFERASE-LIKE MONOOXYGENASE"/>
    <property type="match status" value="1"/>
</dbReference>
<comment type="caution">
    <text evidence="4">The sequence shown here is derived from an EMBL/GenBank/DDBJ whole genome shotgun (WGS) entry which is preliminary data.</text>
</comment>
<dbReference type="Pfam" id="PF00296">
    <property type="entry name" value="Bac_luciferase"/>
    <property type="match status" value="1"/>
</dbReference>
<dbReference type="GO" id="GO:0016705">
    <property type="term" value="F:oxidoreductase activity, acting on paired donors, with incorporation or reduction of molecular oxygen"/>
    <property type="evidence" value="ECO:0007669"/>
    <property type="project" value="InterPro"/>
</dbReference>
<reference evidence="4" key="1">
    <citation type="journal article" date="2023" name="Nat. Commun.">
        <title>Genomic dissection of endemic carbapenem resistance reveals metallo-beta-lactamase dissemination through clonal, plasmid and integron transfer.</title>
        <authorList>
            <person name="Macesic N."/>
            <person name="Hawkey J."/>
            <person name="Vezina B."/>
            <person name="Wisniewski J.A."/>
            <person name="Cottingham H."/>
            <person name="Blakeway L.V."/>
            <person name="Harshegyi T."/>
            <person name="Pragastis K."/>
            <person name="Badoordeen G.Z."/>
            <person name="Dennison A."/>
            <person name="Spelman D.W."/>
            <person name="Jenney A.W.J."/>
            <person name="Peleg A.Y."/>
        </authorList>
    </citation>
    <scope>NUCLEOTIDE SEQUENCE</scope>
    <source>
        <strain evidence="4">CPO078</strain>
    </source>
</reference>
<dbReference type="GO" id="GO:0005829">
    <property type="term" value="C:cytosol"/>
    <property type="evidence" value="ECO:0007669"/>
    <property type="project" value="TreeGrafter"/>
</dbReference>
<name>A0AB35WBM1_9ENTR</name>
<evidence type="ECO:0000313" key="5">
    <source>
        <dbReference type="Proteomes" id="UP001175817"/>
    </source>
</evidence>
<dbReference type="InterPro" id="IPR036661">
    <property type="entry name" value="Luciferase-like_sf"/>
</dbReference>
<dbReference type="SUPFAM" id="SSF51679">
    <property type="entry name" value="Bacterial luciferase-like"/>
    <property type="match status" value="1"/>
</dbReference>
<feature type="domain" description="Luciferase-like" evidence="3">
    <location>
        <begin position="8"/>
        <end position="277"/>
    </location>
</feature>